<feature type="domain" description="Reverse transcriptase" evidence="1">
    <location>
        <begin position="1"/>
        <end position="194"/>
    </location>
</feature>
<dbReference type="Proteomes" id="UP001341281">
    <property type="component" value="Chromosome 02"/>
</dbReference>
<dbReference type="PANTHER" id="PTHR33116">
    <property type="entry name" value="REVERSE TRANSCRIPTASE ZINC-BINDING DOMAIN-CONTAINING PROTEIN-RELATED-RELATED"/>
    <property type="match status" value="1"/>
</dbReference>
<dbReference type="AlphaFoldDB" id="A0AAQ3WGH7"/>
<name>A0AAQ3WGH7_PASNO</name>
<evidence type="ECO:0000313" key="3">
    <source>
        <dbReference type="Proteomes" id="UP001341281"/>
    </source>
</evidence>
<dbReference type="Pfam" id="PF00078">
    <property type="entry name" value="RVT_1"/>
    <property type="match status" value="1"/>
</dbReference>
<dbReference type="PANTHER" id="PTHR33116:SF87">
    <property type="entry name" value="OS01G0158850 PROTEIN"/>
    <property type="match status" value="1"/>
</dbReference>
<organism evidence="2 3">
    <name type="scientific">Paspalum notatum var. saurae</name>
    <dbReference type="NCBI Taxonomy" id="547442"/>
    <lineage>
        <taxon>Eukaryota</taxon>
        <taxon>Viridiplantae</taxon>
        <taxon>Streptophyta</taxon>
        <taxon>Embryophyta</taxon>
        <taxon>Tracheophyta</taxon>
        <taxon>Spermatophyta</taxon>
        <taxon>Magnoliopsida</taxon>
        <taxon>Liliopsida</taxon>
        <taxon>Poales</taxon>
        <taxon>Poaceae</taxon>
        <taxon>PACMAD clade</taxon>
        <taxon>Panicoideae</taxon>
        <taxon>Andropogonodae</taxon>
        <taxon>Paspaleae</taxon>
        <taxon>Paspalinae</taxon>
        <taxon>Paspalum</taxon>
    </lineage>
</organism>
<dbReference type="InterPro" id="IPR026960">
    <property type="entry name" value="RVT-Znf"/>
</dbReference>
<proteinExistence type="predicted"/>
<dbReference type="PROSITE" id="PS50878">
    <property type="entry name" value="RT_POL"/>
    <property type="match status" value="1"/>
</dbReference>
<reference evidence="2 3" key="1">
    <citation type="submission" date="2024-02" db="EMBL/GenBank/DDBJ databases">
        <title>High-quality chromosome-scale genome assembly of Pensacola bahiagrass (Paspalum notatum Flugge var. saurae).</title>
        <authorList>
            <person name="Vega J.M."/>
            <person name="Podio M."/>
            <person name="Orjuela J."/>
            <person name="Siena L.A."/>
            <person name="Pessino S.C."/>
            <person name="Combes M.C."/>
            <person name="Mariac C."/>
            <person name="Albertini E."/>
            <person name="Pupilli F."/>
            <person name="Ortiz J.P.A."/>
            <person name="Leblanc O."/>
        </authorList>
    </citation>
    <scope>NUCLEOTIDE SEQUENCE [LARGE SCALE GENOMIC DNA]</scope>
    <source>
        <strain evidence="2">R1</strain>
        <tissue evidence="2">Leaf</tissue>
    </source>
</reference>
<sequence length="697" mass="79930">MCGVMILHEVLHETKIKKDVGVILKLDFEKAYDKAEGFWASVVFLDKTDCQRGDSCVKLNDKIGPYIQSHKAVKQGDPLSPILFNFVADSLAKMVQRAQENNLVRGLISHMIPMGVCMLQYTDDTIICLENDREKARNLKMLLYMYEMMSGLSINFNKSEIILVNGDPALEQEYAELFSCQVGTFPIKYLGVPVSPSRLHRADWLSLKEKINKRLDAWKSGTLSMAGRITLINACLTSTPIYHMSMYLFHKTVIERIDRCRRKFLWQGGSGKKKYHLIKWNEVCKDKAQGGLGIKNLENLNISLLCKWWWKFENEEGLWQNIVRKKYKVNNDISMVKHKMGDFPIWSDLIKIIDLYKRGRVVKTMNGDKTKFWHDCWLREKPLKDLYPVLYAICEEKSIIVKTARERQLNFGFSRWLYPELSMQWEEIHSLVSSYSFKSDNDMVFWKWGKTKQFSVKTMYRSLDDRGVGKNHKHIWKGKIPPKIKIFLILLEKGVILTRDNMVRRKWKGDPICSFCDELETINHLFFDCPVTKVVWALIANCLGASVIPRNMQQCWDWAKSWHQIQIIGGSSKATERRKQAKQEHSAVTSSLITIRGGGGDGLVDGLDHGGDLVLADGPERLEPALREELEVAELAHLDVSAQMRSWPPRLNRSLDRSLARSASCWSWVLSTSLASSAVDTTTVGDAVPSHTVMMGP</sequence>
<evidence type="ECO:0000313" key="2">
    <source>
        <dbReference type="EMBL" id="WVZ60403.1"/>
    </source>
</evidence>
<gene>
    <name evidence="2" type="ORF">U9M48_010430</name>
</gene>
<dbReference type="InterPro" id="IPR000477">
    <property type="entry name" value="RT_dom"/>
</dbReference>
<dbReference type="CDD" id="cd01650">
    <property type="entry name" value="RT_nLTR_like"/>
    <property type="match status" value="1"/>
</dbReference>
<dbReference type="Pfam" id="PF13966">
    <property type="entry name" value="zf-RVT"/>
    <property type="match status" value="1"/>
</dbReference>
<keyword evidence="3" id="KW-1185">Reference proteome</keyword>
<dbReference type="InterPro" id="IPR043502">
    <property type="entry name" value="DNA/RNA_pol_sf"/>
</dbReference>
<evidence type="ECO:0000259" key="1">
    <source>
        <dbReference type="PROSITE" id="PS50878"/>
    </source>
</evidence>
<dbReference type="SUPFAM" id="SSF56672">
    <property type="entry name" value="DNA/RNA polymerases"/>
    <property type="match status" value="1"/>
</dbReference>
<protein>
    <recommendedName>
        <fullName evidence="1">Reverse transcriptase domain-containing protein</fullName>
    </recommendedName>
</protein>
<dbReference type="EMBL" id="CP144746">
    <property type="protein sequence ID" value="WVZ60403.1"/>
    <property type="molecule type" value="Genomic_DNA"/>
</dbReference>
<accession>A0AAQ3WGH7</accession>